<feature type="compositionally biased region" description="Basic and acidic residues" evidence="1">
    <location>
        <begin position="76"/>
        <end position="87"/>
    </location>
</feature>
<reference evidence="2" key="2">
    <citation type="submission" date="2021-09" db="EMBL/GenBank/DDBJ databases">
        <authorList>
            <person name="Jia N."/>
            <person name="Wang J."/>
            <person name="Shi W."/>
            <person name="Du L."/>
            <person name="Sun Y."/>
            <person name="Zhan W."/>
            <person name="Jiang J."/>
            <person name="Wang Q."/>
            <person name="Zhang B."/>
            <person name="Ji P."/>
            <person name="Sakyi L.B."/>
            <person name="Cui X."/>
            <person name="Yuan T."/>
            <person name="Jiang B."/>
            <person name="Yang W."/>
            <person name="Lam T.T.-Y."/>
            <person name="Chang Q."/>
            <person name="Ding S."/>
            <person name="Wang X."/>
            <person name="Zhu J."/>
            <person name="Ruan X."/>
            <person name="Zhao L."/>
            <person name="Wei J."/>
            <person name="Que T."/>
            <person name="Du C."/>
            <person name="Cheng J."/>
            <person name="Dai P."/>
            <person name="Han X."/>
            <person name="Huang E."/>
            <person name="Gao Y."/>
            <person name="Liu J."/>
            <person name="Shao H."/>
            <person name="Ye R."/>
            <person name="Li L."/>
            <person name="Wei W."/>
            <person name="Wang X."/>
            <person name="Wang C."/>
            <person name="Huo Q."/>
            <person name="Li W."/>
            <person name="Guo W."/>
            <person name="Chen H."/>
            <person name="Chen S."/>
            <person name="Zhou L."/>
            <person name="Zhou L."/>
            <person name="Ni X."/>
            <person name="Tian J."/>
            <person name="Zhou Y."/>
            <person name="Sheng Y."/>
            <person name="Liu T."/>
            <person name="Pan Y."/>
            <person name="Xia L."/>
            <person name="Li J."/>
            <person name="Zhao F."/>
            <person name="Cao W."/>
        </authorList>
    </citation>
    <scope>NUCLEOTIDE SEQUENCE</scope>
    <source>
        <strain evidence="2">Rsan-2018</strain>
        <tissue evidence="2">Larvae</tissue>
    </source>
</reference>
<reference evidence="2" key="1">
    <citation type="journal article" date="2020" name="Cell">
        <title>Large-Scale Comparative Analyses of Tick Genomes Elucidate Their Genetic Diversity and Vector Capacities.</title>
        <authorList>
            <consortium name="Tick Genome and Microbiome Consortium (TIGMIC)"/>
            <person name="Jia N."/>
            <person name="Wang J."/>
            <person name="Shi W."/>
            <person name="Du L."/>
            <person name="Sun Y."/>
            <person name="Zhan W."/>
            <person name="Jiang J.F."/>
            <person name="Wang Q."/>
            <person name="Zhang B."/>
            <person name="Ji P."/>
            <person name="Bell-Sakyi L."/>
            <person name="Cui X.M."/>
            <person name="Yuan T.T."/>
            <person name="Jiang B.G."/>
            <person name="Yang W.F."/>
            <person name="Lam T.T."/>
            <person name="Chang Q.C."/>
            <person name="Ding S.J."/>
            <person name="Wang X.J."/>
            <person name="Zhu J.G."/>
            <person name="Ruan X.D."/>
            <person name="Zhao L."/>
            <person name="Wei J.T."/>
            <person name="Ye R.Z."/>
            <person name="Que T.C."/>
            <person name="Du C.H."/>
            <person name="Zhou Y.H."/>
            <person name="Cheng J.X."/>
            <person name="Dai P.F."/>
            <person name="Guo W.B."/>
            <person name="Han X.H."/>
            <person name="Huang E.J."/>
            <person name="Li L.F."/>
            <person name="Wei W."/>
            <person name="Gao Y.C."/>
            <person name="Liu J.Z."/>
            <person name="Shao H.Z."/>
            <person name="Wang X."/>
            <person name="Wang C.C."/>
            <person name="Yang T.C."/>
            <person name="Huo Q.B."/>
            <person name="Li W."/>
            <person name="Chen H.Y."/>
            <person name="Chen S.E."/>
            <person name="Zhou L.G."/>
            <person name="Ni X.B."/>
            <person name="Tian J.H."/>
            <person name="Sheng Y."/>
            <person name="Liu T."/>
            <person name="Pan Y.S."/>
            <person name="Xia L.Y."/>
            <person name="Li J."/>
            <person name="Zhao F."/>
            <person name="Cao W.C."/>
        </authorList>
    </citation>
    <scope>NUCLEOTIDE SEQUENCE</scope>
    <source>
        <strain evidence="2">Rsan-2018</strain>
    </source>
</reference>
<comment type="caution">
    <text evidence="2">The sequence shown here is derived from an EMBL/GenBank/DDBJ whole genome shotgun (WGS) entry which is preliminary data.</text>
</comment>
<feature type="region of interest" description="Disordered" evidence="1">
    <location>
        <begin position="53"/>
        <end position="90"/>
    </location>
</feature>
<evidence type="ECO:0000256" key="1">
    <source>
        <dbReference type="SAM" id="MobiDB-lite"/>
    </source>
</evidence>
<sequence length="154" mass="15959">MPGKRKPTSKSRATKWKDWAAIVPLSGGSAGGAICAGAYLRVPACSGCGVASARPGARCSDSTWRARGSSGFRLGRRPDPPPSRREGVPVTCWRLPPTPVAKVSRGGSPMGGACYGPRVCSQKRTPGGLAESNRPVPARCQAARSLWAMAARGS</sequence>
<dbReference type="Proteomes" id="UP000821837">
    <property type="component" value="Chromosome 1"/>
</dbReference>
<organism evidence="2 3">
    <name type="scientific">Rhipicephalus sanguineus</name>
    <name type="common">Brown dog tick</name>
    <name type="synonym">Ixodes sanguineus</name>
    <dbReference type="NCBI Taxonomy" id="34632"/>
    <lineage>
        <taxon>Eukaryota</taxon>
        <taxon>Metazoa</taxon>
        <taxon>Ecdysozoa</taxon>
        <taxon>Arthropoda</taxon>
        <taxon>Chelicerata</taxon>
        <taxon>Arachnida</taxon>
        <taxon>Acari</taxon>
        <taxon>Parasitiformes</taxon>
        <taxon>Ixodida</taxon>
        <taxon>Ixodoidea</taxon>
        <taxon>Ixodidae</taxon>
        <taxon>Rhipicephalinae</taxon>
        <taxon>Rhipicephalus</taxon>
        <taxon>Rhipicephalus</taxon>
    </lineage>
</organism>
<name>A0A9D4TBW1_RHISA</name>
<proteinExistence type="predicted"/>
<evidence type="ECO:0000313" key="2">
    <source>
        <dbReference type="EMBL" id="KAH7984565.1"/>
    </source>
</evidence>
<keyword evidence="3" id="KW-1185">Reference proteome</keyword>
<protein>
    <submittedName>
        <fullName evidence="2">Uncharacterized protein</fullName>
    </submittedName>
</protein>
<evidence type="ECO:0000313" key="3">
    <source>
        <dbReference type="Proteomes" id="UP000821837"/>
    </source>
</evidence>
<gene>
    <name evidence="2" type="ORF">HPB52_022286</name>
</gene>
<dbReference type="AlphaFoldDB" id="A0A9D4TBW1"/>
<accession>A0A9D4TBW1</accession>
<dbReference type="EMBL" id="JABSTV010001245">
    <property type="protein sequence ID" value="KAH7984565.1"/>
    <property type="molecule type" value="Genomic_DNA"/>
</dbReference>